<accession>A0A834M4D7</accession>
<dbReference type="GO" id="GO:0005634">
    <property type="term" value="C:nucleus"/>
    <property type="evidence" value="ECO:0007669"/>
    <property type="project" value="UniProtKB-SubCell"/>
</dbReference>
<protein>
    <recommendedName>
        <fullName evidence="8">L antigen family member 3</fullName>
    </recommendedName>
</protein>
<dbReference type="Gene3D" id="3.30.310.50">
    <property type="entry name" value="Alpha-D-phosphohexomutase, C-terminal domain"/>
    <property type="match status" value="1"/>
</dbReference>
<dbReference type="GO" id="GO:0005737">
    <property type="term" value="C:cytoplasm"/>
    <property type="evidence" value="ECO:0007669"/>
    <property type="project" value="UniProtKB-SubCell"/>
</dbReference>
<evidence type="ECO:0000256" key="4">
    <source>
        <dbReference type="ARBA" id="ARBA00022490"/>
    </source>
</evidence>
<comment type="similarity">
    <text evidence="3">Belongs to the CTAG/PCC1 family.</text>
</comment>
<keyword evidence="5" id="KW-0819">tRNA processing</keyword>
<sequence length="94" mass="10743">MSGDKNLNIDLELPFGSKRIAEIVFDVLRVDEEPRRSGVCKKLTLEDTLIKVNFSGSLTRQLRTALNNFFEKVDLITETIEVIGLPKTESYSYY</sequence>
<organism evidence="9 10">
    <name type="scientific">Rhynchophorus ferrugineus</name>
    <name type="common">Red palm weevil</name>
    <name type="synonym">Curculio ferrugineus</name>
    <dbReference type="NCBI Taxonomy" id="354439"/>
    <lineage>
        <taxon>Eukaryota</taxon>
        <taxon>Metazoa</taxon>
        <taxon>Ecdysozoa</taxon>
        <taxon>Arthropoda</taxon>
        <taxon>Hexapoda</taxon>
        <taxon>Insecta</taxon>
        <taxon>Pterygota</taxon>
        <taxon>Neoptera</taxon>
        <taxon>Endopterygota</taxon>
        <taxon>Coleoptera</taxon>
        <taxon>Polyphaga</taxon>
        <taxon>Cucujiformia</taxon>
        <taxon>Curculionidae</taxon>
        <taxon>Dryophthorinae</taxon>
        <taxon>Rhynchophorus</taxon>
    </lineage>
</organism>
<dbReference type="PANTHER" id="PTHR31283">
    <property type="entry name" value="EKC/KEOPS COMPLEX SUBUNIT PCC1 FAMILY MEMBER"/>
    <property type="match status" value="1"/>
</dbReference>
<evidence type="ECO:0000256" key="2">
    <source>
        <dbReference type="ARBA" id="ARBA00004496"/>
    </source>
</evidence>
<dbReference type="OrthoDB" id="10025739at2759"/>
<proteinExistence type="inferred from homology"/>
<evidence type="ECO:0000313" key="9">
    <source>
        <dbReference type="EMBL" id="KAF7266400.1"/>
    </source>
</evidence>
<evidence type="ECO:0000256" key="5">
    <source>
        <dbReference type="ARBA" id="ARBA00022694"/>
    </source>
</evidence>
<dbReference type="FunFam" id="3.30.310.50:FF:000005">
    <property type="entry name" value="L antigen family member 3"/>
    <property type="match status" value="1"/>
</dbReference>
<dbReference type="GO" id="GO:0008033">
    <property type="term" value="P:tRNA processing"/>
    <property type="evidence" value="ECO:0007669"/>
    <property type="project" value="UniProtKB-KW"/>
</dbReference>
<dbReference type="GO" id="GO:0000408">
    <property type="term" value="C:EKC/KEOPS complex"/>
    <property type="evidence" value="ECO:0007669"/>
    <property type="project" value="TreeGrafter"/>
</dbReference>
<evidence type="ECO:0000256" key="6">
    <source>
        <dbReference type="ARBA" id="ARBA00023242"/>
    </source>
</evidence>
<evidence type="ECO:0000256" key="1">
    <source>
        <dbReference type="ARBA" id="ARBA00004123"/>
    </source>
</evidence>
<keyword evidence="10" id="KW-1185">Reference proteome</keyword>
<reference evidence="9" key="1">
    <citation type="submission" date="2020-08" db="EMBL/GenBank/DDBJ databases">
        <title>Genome sequencing and assembly of the red palm weevil Rhynchophorus ferrugineus.</title>
        <authorList>
            <person name="Dias G.B."/>
            <person name="Bergman C.M."/>
            <person name="Manee M."/>
        </authorList>
    </citation>
    <scope>NUCLEOTIDE SEQUENCE</scope>
    <source>
        <strain evidence="9">AA-2017</strain>
        <tissue evidence="9">Whole larva</tissue>
    </source>
</reference>
<keyword evidence="4" id="KW-0963">Cytoplasm</keyword>
<dbReference type="AlphaFoldDB" id="A0A834M4D7"/>
<comment type="function">
    <text evidence="7">Component of the EKC/KEOPS complex that is required for the formation of a threonylcarbamoyl group on adenosine at position 37 (t(6)A37) in tRNAs that read codons beginning with adenine. The complex is probably involved in the transfer of the threonylcarbamoyl moiety of threonylcarbamoyl-AMP (TC-AMP) to the N6 group of A37. LAGE3 functions as a dimerization module for the complex.</text>
</comment>
<dbReference type="Proteomes" id="UP000625711">
    <property type="component" value="Unassembled WGS sequence"/>
</dbReference>
<comment type="subcellular location">
    <subcellularLocation>
        <location evidence="2">Cytoplasm</location>
    </subcellularLocation>
    <subcellularLocation>
        <location evidence="1">Nucleus</location>
    </subcellularLocation>
</comment>
<keyword evidence="6" id="KW-0539">Nucleus</keyword>
<dbReference type="EMBL" id="JAACXV010014547">
    <property type="protein sequence ID" value="KAF7266400.1"/>
    <property type="molecule type" value="Genomic_DNA"/>
</dbReference>
<evidence type="ECO:0000256" key="3">
    <source>
        <dbReference type="ARBA" id="ARBA00007073"/>
    </source>
</evidence>
<dbReference type="InterPro" id="IPR015419">
    <property type="entry name" value="CTAG/Pcc1"/>
</dbReference>
<dbReference type="GO" id="GO:0070525">
    <property type="term" value="P:tRNA threonylcarbamoyladenosine metabolic process"/>
    <property type="evidence" value="ECO:0007669"/>
    <property type="project" value="TreeGrafter"/>
</dbReference>
<dbReference type="Pfam" id="PF09341">
    <property type="entry name" value="Pcc1"/>
    <property type="match status" value="1"/>
</dbReference>
<dbReference type="PANTHER" id="PTHR31283:SF5">
    <property type="entry name" value="EKC_KEOPS COMPLEX SUBUNIT LAGE3"/>
    <property type="match status" value="1"/>
</dbReference>
<evidence type="ECO:0000256" key="7">
    <source>
        <dbReference type="ARBA" id="ARBA00053047"/>
    </source>
</evidence>
<evidence type="ECO:0000256" key="8">
    <source>
        <dbReference type="ARBA" id="ARBA00076355"/>
    </source>
</evidence>
<name>A0A834M4D7_RHYFE</name>
<comment type="caution">
    <text evidence="9">The sequence shown here is derived from an EMBL/GenBank/DDBJ whole genome shotgun (WGS) entry which is preliminary data.</text>
</comment>
<gene>
    <name evidence="9" type="ORF">GWI33_020276</name>
</gene>
<evidence type="ECO:0000313" key="10">
    <source>
        <dbReference type="Proteomes" id="UP000625711"/>
    </source>
</evidence>